<dbReference type="AlphaFoldDB" id="A0A392SQM2"/>
<organism evidence="1 2">
    <name type="scientific">Trifolium medium</name>
    <dbReference type="NCBI Taxonomy" id="97028"/>
    <lineage>
        <taxon>Eukaryota</taxon>
        <taxon>Viridiplantae</taxon>
        <taxon>Streptophyta</taxon>
        <taxon>Embryophyta</taxon>
        <taxon>Tracheophyta</taxon>
        <taxon>Spermatophyta</taxon>
        <taxon>Magnoliopsida</taxon>
        <taxon>eudicotyledons</taxon>
        <taxon>Gunneridae</taxon>
        <taxon>Pentapetalae</taxon>
        <taxon>rosids</taxon>
        <taxon>fabids</taxon>
        <taxon>Fabales</taxon>
        <taxon>Fabaceae</taxon>
        <taxon>Papilionoideae</taxon>
        <taxon>50 kb inversion clade</taxon>
        <taxon>NPAAA clade</taxon>
        <taxon>Hologalegina</taxon>
        <taxon>IRL clade</taxon>
        <taxon>Trifolieae</taxon>
        <taxon>Trifolium</taxon>
    </lineage>
</organism>
<proteinExistence type="predicted"/>
<reference evidence="1 2" key="1">
    <citation type="journal article" date="2018" name="Front. Plant Sci.">
        <title>Red Clover (Trifolium pratense) and Zigzag Clover (T. medium) - A Picture of Genomic Similarities and Differences.</title>
        <authorList>
            <person name="Dluhosova J."/>
            <person name="Istvanek J."/>
            <person name="Nedelnik J."/>
            <person name="Repkova J."/>
        </authorList>
    </citation>
    <scope>NUCLEOTIDE SEQUENCE [LARGE SCALE GENOMIC DNA]</scope>
    <source>
        <strain evidence="2">cv. 10/8</strain>
        <tissue evidence="1">Leaf</tissue>
    </source>
</reference>
<accession>A0A392SQM2</accession>
<name>A0A392SQM2_9FABA</name>
<dbReference type="EMBL" id="LXQA010427823">
    <property type="protein sequence ID" value="MCI51163.1"/>
    <property type="molecule type" value="Genomic_DNA"/>
</dbReference>
<feature type="non-terminal residue" evidence="1">
    <location>
        <position position="1"/>
    </location>
</feature>
<sequence length="36" mass="3659">PPCDLGGVILSSAMPVHVANVAVPPLNGVRFCLEEG</sequence>
<evidence type="ECO:0000313" key="1">
    <source>
        <dbReference type="EMBL" id="MCI51163.1"/>
    </source>
</evidence>
<keyword evidence="2" id="KW-1185">Reference proteome</keyword>
<comment type="caution">
    <text evidence="1">The sequence shown here is derived from an EMBL/GenBank/DDBJ whole genome shotgun (WGS) entry which is preliminary data.</text>
</comment>
<dbReference type="Proteomes" id="UP000265520">
    <property type="component" value="Unassembled WGS sequence"/>
</dbReference>
<evidence type="ECO:0000313" key="2">
    <source>
        <dbReference type="Proteomes" id="UP000265520"/>
    </source>
</evidence>
<feature type="non-terminal residue" evidence="1">
    <location>
        <position position="36"/>
    </location>
</feature>
<protein>
    <submittedName>
        <fullName evidence="1">Uncharacterized protein</fullName>
    </submittedName>
</protein>